<comment type="caution">
    <text evidence="5">The sequence shown here is derived from an EMBL/GenBank/DDBJ whole genome shotgun (WGS) entry which is preliminary data.</text>
</comment>
<proteinExistence type="predicted"/>
<evidence type="ECO:0000313" key="5">
    <source>
        <dbReference type="EMBL" id="RDC59867.1"/>
    </source>
</evidence>
<dbReference type="RefSeq" id="WP_115366138.1">
    <property type="nucleotide sequence ID" value="NZ_QBKA01000002.1"/>
</dbReference>
<evidence type="ECO:0000256" key="2">
    <source>
        <dbReference type="SAM" id="Phobius"/>
    </source>
</evidence>
<dbReference type="InterPro" id="IPR001261">
    <property type="entry name" value="ArgE/DapE_CS"/>
</dbReference>
<keyword evidence="1" id="KW-0378">Hydrolase</keyword>
<dbReference type="GO" id="GO:0006508">
    <property type="term" value="P:proteolysis"/>
    <property type="evidence" value="ECO:0007669"/>
    <property type="project" value="UniProtKB-KW"/>
</dbReference>
<evidence type="ECO:0000256" key="1">
    <source>
        <dbReference type="ARBA" id="ARBA00022801"/>
    </source>
</evidence>
<dbReference type="InterPro" id="IPR007484">
    <property type="entry name" value="Peptidase_M28"/>
</dbReference>
<feature type="transmembrane region" description="Helical" evidence="2">
    <location>
        <begin position="507"/>
        <end position="524"/>
    </location>
</feature>
<dbReference type="PROSITE" id="PS00758">
    <property type="entry name" value="ARGE_DAPE_CPG2_1"/>
    <property type="match status" value="1"/>
</dbReference>
<dbReference type="GO" id="GO:0008235">
    <property type="term" value="F:metalloexopeptidase activity"/>
    <property type="evidence" value="ECO:0007669"/>
    <property type="project" value="InterPro"/>
</dbReference>
<keyword evidence="2" id="KW-0812">Transmembrane</keyword>
<feature type="transmembrane region" description="Helical" evidence="2">
    <location>
        <begin position="455"/>
        <end position="473"/>
    </location>
</feature>
<dbReference type="EMBL" id="QBKA01000002">
    <property type="protein sequence ID" value="RDC59867.1"/>
    <property type="molecule type" value="Genomic_DNA"/>
</dbReference>
<feature type="transmembrane region" description="Helical" evidence="2">
    <location>
        <begin position="536"/>
        <end position="555"/>
    </location>
</feature>
<dbReference type="InterPro" id="IPR045175">
    <property type="entry name" value="M28_fam"/>
</dbReference>
<dbReference type="PANTHER" id="PTHR12147">
    <property type="entry name" value="METALLOPEPTIDASE M28 FAMILY MEMBER"/>
    <property type="match status" value="1"/>
</dbReference>
<feature type="transmembrane region" description="Helical" evidence="2">
    <location>
        <begin position="408"/>
        <end position="425"/>
    </location>
</feature>
<accession>A0A369Q9D1</accession>
<evidence type="ECO:0000256" key="3">
    <source>
        <dbReference type="SAM" id="SignalP"/>
    </source>
</evidence>
<protein>
    <submittedName>
        <fullName evidence="5">Vacuolar membrane protease</fullName>
    </submittedName>
</protein>
<feature type="signal peptide" evidence="3">
    <location>
        <begin position="1"/>
        <end position="21"/>
    </location>
</feature>
<evidence type="ECO:0000259" key="4">
    <source>
        <dbReference type="Pfam" id="PF04389"/>
    </source>
</evidence>
<keyword evidence="6" id="KW-1185">Reference proteome</keyword>
<keyword evidence="2" id="KW-1133">Transmembrane helix</keyword>
<dbReference type="Gene3D" id="3.40.630.10">
    <property type="entry name" value="Zn peptidases"/>
    <property type="match status" value="1"/>
</dbReference>
<dbReference type="AlphaFoldDB" id="A0A369Q9D1"/>
<dbReference type="SUPFAM" id="SSF53187">
    <property type="entry name" value="Zn-dependent exopeptidases"/>
    <property type="match status" value="1"/>
</dbReference>
<feature type="chain" id="PRO_5016969813" evidence="3">
    <location>
        <begin position="22"/>
        <end position="574"/>
    </location>
</feature>
<feature type="transmembrane region" description="Helical" evidence="2">
    <location>
        <begin position="369"/>
        <end position="388"/>
    </location>
</feature>
<dbReference type="Pfam" id="PF04389">
    <property type="entry name" value="Peptidase_M28"/>
    <property type="match status" value="1"/>
</dbReference>
<feature type="transmembrane region" description="Helical" evidence="2">
    <location>
        <begin position="480"/>
        <end position="501"/>
    </location>
</feature>
<feature type="domain" description="Peptidase M28" evidence="4">
    <location>
        <begin position="114"/>
        <end position="303"/>
    </location>
</feature>
<keyword evidence="2" id="KW-0472">Membrane</keyword>
<reference evidence="5 6" key="1">
    <citation type="submission" date="2018-04" db="EMBL/GenBank/DDBJ databases">
        <title>Altererythrobacter sp. HME9302 genome sequencing and assembly.</title>
        <authorList>
            <person name="Kang H."/>
            <person name="Kim H."/>
            <person name="Joh K."/>
        </authorList>
    </citation>
    <scope>NUCLEOTIDE SEQUENCE [LARGE SCALE GENOMIC DNA]</scope>
    <source>
        <strain evidence="5 6">HME9302</strain>
    </source>
</reference>
<organism evidence="5 6">
    <name type="scientific">Alteripontixanthobacter maritimus</name>
    <dbReference type="NCBI Taxonomy" id="2161824"/>
    <lineage>
        <taxon>Bacteria</taxon>
        <taxon>Pseudomonadati</taxon>
        <taxon>Pseudomonadota</taxon>
        <taxon>Alphaproteobacteria</taxon>
        <taxon>Sphingomonadales</taxon>
        <taxon>Erythrobacteraceae</taxon>
        <taxon>Alteripontixanthobacter</taxon>
    </lineage>
</organism>
<feature type="transmembrane region" description="Helical" evidence="2">
    <location>
        <begin position="432"/>
        <end position="449"/>
    </location>
</feature>
<feature type="transmembrane region" description="Helical" evidence="2">
    <location>
        <begin position="336"/>
        <end position="357"/>
    </location>
</feature>
<dbReference type="PANTHER" id="PTHR12147:SF26">
    <property type="entry name" value="PEPTIDASE M28 DOMAIN-CONTAINING PROTEIN"/>
    <property type="match status" value="1"/>
</dbReference>
<sequence length="574" mass="60377">MRNFIWLAGILVAAMVLAIFATTPPAPIGSDAPETEFSAGRAMEDIRVVAAAPRPTGSAANARALDYLSARMEALGMDVSTQEQPLPDRAAGGLLQNLDVVGEPRPTGDLTMTNLTGILRGTDPSLPAIMLMSHHDTVVASPGASDDTTGVAVSLEVVRALRAAGPQRRDVVVLMTDAEELGLNGARYFFEEDPLRSRIGAIINMEARGAGGRTSLFQTSAQNGEAVQLFADSVSRPAGTSLSVLVYLLLPNNTDLTPALTGDYTAYNFAFIGRPGLYHSPMATPENLDQGSVQDMGAQVLALTAALADTAELPGKAPDVAFFDVFGLFTLVFAPWWGWLFLVVGVAGIASASSASFDVRQFFAGAWRAAGLLLLLVFTMWVLNMLTGPGSGEFAYYDRLAAIPRMEWMALMGSLAAVVMVLRNADKGPSGFAGFALVPAALGLGLQAMYPSAAYVVTIPIMFAGIAVAAIQFGRSAGRIVAAVLAAVVVGYNISLAHQIMQGVGPDLPMAVVLPVLMAVMLLIQFWPKLPGRTTWLMAGGLLLAAVAIALWIRFDAPAETVANYAVSEDSKSK</sequence>
<keyword evidence="3" id="KW-0732">Signal</keyword>
<dbReference type="Proteomes" id="UP000253727">
    <property type="component" value="Unassembled WGS sequence"/>
</dbReference>
<keyword evidence="5" id="KW-0645">Protease</keyword>
<gene>
    <name evidence="5" type="ORF">HME9302_01063</name>
</gene>
<evidence type="ECO:0000313" key="6">
    <source>
        <dbReference type="Proteomes" id="UP000253727"/>
    </source>
</evidence>
<name>A0A369Q9D1_9SPHN</name>